<name>A0A9X3N4A6_9ACTN</name>
<comment type="caution">
    <text evidence="2">The sequence shown here is derived from an EMBL/GenBank/DDBJ whole genome shotgun (WGS) entry which is preliminary data.</text>
</comment>
<dbReference type="InterPro" id="IPR036237">
    <property type="entry name" value="Xyl_isomerase-like_sf"/>
</dbReference>
<sequence>MSNGDGIDRRKFLGGAAAAVGIAAAGPFSPAAAWAGGDPGGHGDDHDHGHGGGLVPRDRLGVQQWSLRDAITRLDGSVSGYLGGAHFPDDPTDLGPLVPLPGGFASVFKYLGSVGYHGFEFFSFDEGPNGAITDAQLRTALGRAGMVAAGSHTGGLQQMVDPAYRQAQIDRARILGYQMIGTAGNPGPGSPPSGLLADWQTWANQANTVGAALRAAGIKYFFHPEQDWFRFFSDPAHPELNRVHRIDWFTDNTDPQLVSFEPDLMHTLAGRARFPDPVDGSLFDVLGWYGRLAARRRIIAWHVKDADRIPLPAAGTNPFVQEHVRPTFPLNAGVDVVYGGEGSVGKGYPCDIDPAVIGFPETFKRFGLGSPGWFHTESDNGPGPATDPGRSLRWAKVSARYMLSLSRGRGKVARR</sequence>
<dbReference type="InterPro" id="IPR006311">
    <property type="entry name" value="TAT_signal"/>
</dbReference>
<gene>
    <name evidence="2" type="ORF">OM076_39425</name>
</gene>
<dbReference type="RefSeq" id="WP_270045659.1">
    <property type="nucleotide sequence ID" value="NZ_JAPDOD010000065.1"/>
</dbReference>
<protein>
    <submittedName>
        <fullName evidence="2">Sugar phosphate isomerase/epimerase</fullName>
    </submittedName>
</protein>
<evidence type="ECO:0000256" key="1">
    <source>
        <dbReference type="SAM" id="MobiDB-lite"/>
    </source>
</evidence>
<organism evidence="2 3">
    <name type="scientific">Solirubrobacter ginsenosidimutans</name>
    <dbReference type="NCBI Taxonomy" id="490573"/>
    <lineage>
        <taxon>Bacteria</taxon>
        <taxon>Bacillati</taxon>
        <taxon>Actinomycetota</taxon>
        <taxon>Thermoleophilia</taxon>
        <taxon>Solirubrobacterales</taxon>
        <taxon>Solirubrobacteraceae</taxon>
        <taxon>Solirubrobacter</taxon>
    </lineage>
</organism>
<evidence type="ECO:0000313" key="2">
    <source>
        <dbReference type="EMBL" id="MDA0166402.1"/>
    </source>
</evidence>
<dbReference type="NCBIfam" id="TIGR01409">
    <property type="entry name" value="TAT_signal_seq"/>
    <property type="match status" value="1"/>
</dbReference>
<dbReference type="Proteomes" id="UP001149140">
    <property type="component" value="Unassembled WGS sequence"/>
</dbReference>
<dbReference type="GO" id="GO:0016853">
    <property type="term" value="F:isomerase activity"/>
    <property type="evidence" value="ECO:0007669"/>
    <property type="project" value="UniProtKB-KW"/>
</dbReference>
<dbReference type="InterPro" id="IPR019546">
    <property type="entry name" value="TAT_signal_bac_arc"/>
</dbReference>
<dbReference type="Gene3D" id="3.20.20.150">
    <property type="entry name" value="Divalent-metal-dependent TIM barrel enzymes"/>
    <property type="match status" value="1"/>
</dbReference>
<dbReference type="PROSITE" id="PS51318">
    <property type="entry name" value="TAT"/>
    <property type="match status" value="1"/>
</dbReference>
<dbReference type="AlphaFoldDB" id="A0A9X3N4A6"/>
<accession>A0A9X3N4A6</accession>
<reference evidence="2" key="1">
    <citation type="submission" date="2022-10" db="EMBL/GenBank/DDBJ databases">
        <title>The WGS of Solirubrobacter ginsenosidimutans DSM 21036.</title>
        <authorList>
            <person name="Jiang Z."/>
        </authorList>
    </citation>
    <scope>NUCLEOTIDE SEQUENCE</scope>
    <source>
        <strain evidence="2">DSM 21036</strain>
    </source>
</reference>
<dbReference type="InterPro" id="IPR050312">
    <property type="entry name" value="IolE/XylAMocC-like"/>
</dbReference>
<feature type="compositionally biased region" description="Basic and acidic residues" evidence="1">
    <location>
        <begin position="41"/>
        <end position="55"/>
    </location>
</feature>
<dbReference type="EMBL" id="JAPDOD010000065">
    <property type="protein sequence ID" value="MDA0166402.1"/>
    <property type="molecule type" value="Genomic_DNA"/>
</dbReference>
<dbReference type="PANTHER" id="PTHR12110:SF41">
    <property type="entry name" value="INOSOSE DEHYDRATASE"/>
    <property type="match status" value="1"/>
</dbReference>
<proteinExistence type="predicted"/>
<dbReference type="SUPFAM" id="SSF51658">
    <property type="entry name" value="Xylose isomerase-like"/>
    <property type="match status" value="1"/>
</dbReference>
<evidence type="ECO:0000313" key="3">
    <source>
        <dbReference type="Proteomes" id="UP001149140"/>
    </source>
</evidence>
<keyword evidence="3" id="KW-1185">Reference proteome</keyword>
<keyword evidence="2" id="KW-0413">Isomerase</keyword>
<feature type="region of interest" description="Disordered" evidence="1">
    <location>
        <begin position="33"/>
        <end position="55"/>
    </location>
</feature>
<dbReference type="PANTHER" id="PTHR12110">
    <property type="entry name" value="HYDROXYPYRUVATE ISOMERASE"/>
    <property type="match status" value="1"/>
</dbReference>